<gene>
    <name evidence="1" type="ORF">STAS_21342</name>
</gene>
<dbReference type="Proteomes" id="UP000325081">
    <property type="component" value="Unassembled WGS sequence"/>
</dbReference>
<dbReference type="EMBL" id="BKCP01006959">
    <property type="protein sequence ID" value="GER44436.1"/>
    <property type="molecule type" value="Genomic_DNA"/>
</dbReference>
<comment type="caution">
    <text evidence="1">The sequence shown here is derived from an EMBL/GenBank/DDBJ whole genome shotgun (WGS) entry which is preliminary data.</text>
</comment>
<dbReference type="AlphaFoldDB" id="A0A5A7QHH7"/>
<accession>A0A5A7QHH7</accession>
<protein>
    <submittedName>
        <fullName evidence="1">Peptide deformylase</fullName>
    </submittedName>
</protein>
<sequence>MMGKQEKEPSIAQDTDLMCLDNLVPIPVQLATKRIISDLNQSGERKKMALKKPVIIDKKKSDFCIQVCFLYPGSSTKLWGTSIRTFSNLRIQTQTVAAWQASTE</sequence>
<proteinExistence type="predicted"/>
<evidence type="ECO:0000313" key="1">
    <source>
        <dbReference type="EMBL" id="GER44436.1"/>
    </source>
</evidence>
<evidence type="ECO:0000313" key="2">
    <source>
        <dbReference type="Proteomes" id="UP000325081"/>
    </source>
</evidence>
<keyword evidence="2" id="KW-1185">Reference proteome</keyword>
<name>A0A5A7QHH7_STRAF</name>
<feature type="non-terminal residue" evidence="1">
    <location>
        <position position="104"/>
    </location>
</feature>
<organism evidence="1 2">
    <name type="scientific">Striga asiatica</name>
    <name type="common">Asiatic witchweed</name>
    <name type="synonym">Buchnera asiatica</name>
    <dbReference type="NCBI Taxonomy" id="4170"/>
    <lineage>
        <taxon>Eukaryota</taxon>
        <taxon>Viridiplantae</taxon>
        <taxon>Streptophyta</taxon>
        <taxon>Embryophyta</taxon>
        <taxon>Tracheophyta</taxon>
        <taxon>Spermatophyta</taxon>
        <taxon>Magnoliopsida</taxon>
        <taxon>eudicotyledons</taxon>
        <taxon>Gunneridae</taxon>
        <taxon>Pentapetalae</taxon>
        <taxon>asterids</taxon>
        <taxon>lamiids</taxon>
        <taxon>Lamiales</taxon>
        <taxon>Orobanchaceae</taxon>
        <taxon>Buchnereae</taxon>
        <taxon>Striga</taxon>
    </lineage>
</organism>
<reference evidence="2" key="1">
    <citation type="journal article" date="2019" name="Curr. Biol.">
        <title>Genome Sequence of Striga asiatica Provides Insight into the Evolution of Plant Parasitism.</title>
        <authorList>
            <person name="Yoshida S."/>
            <person name="Kim S."/>
            <person name="Wafula E.K."/>
            <person name="Tanskanen J."/>
            <person name="Kim Y.M."/>
            <person name="Honaas L."/>
            <person name="Yang Z."/>
            <person name="Spallek T."/>
            <person name="Conn C.E."/>
            <person name="Ichihashi Y."/>
            <person name="Cheong K."/>
            <person name="Cui S."/>
            <person name="Der J.P."/>
            <person name="Gundlach H."/>
            <person name="Jiao Y."/>
            <person name="Hori C."/>
            <person name="Ishida J.K."/>
            <person name="Kasahara H."/>
            <person name="Kiba T."/>
            <person name="Kim M.S."/>
            <person name="Koo N."/>
            <person name="Laohavisit A."/>
            <person name="Lee Y.H."/>
            <person name="Lumba S."/>
            <person name="McCourt P."/>
            <person name="Mortimer J.C."/>
            <person name="Mutuku J.M."/>
            <person name="Nomura T."/>
            <person name="Sasaki-Sekimoto Y."/>
            <person name="Seto Y."/>
            <person name="Wang Y."/>
            <person name="Wakatake T."/>
            <person name="Sakakibara H."/>
            <person name="Demura T."/>
            <person name="Yamaguchi S."/>
            <person name="Yoneyama K."/>
            <person name="Manabe R.I."/>
            <person name="Nelson D.C."/>
            <person name="Schulman A.H."/>
            <person name="Timko M.P."/>
            <person name="dePamphilis C.W."/>
            <person name="Choi D."/>
            <person name="Shirasu K."/>
        </authorList>
    </citation>
    <scope>NUCLEOTIDE SEQUENCE [LARGE SCALE GENOMIC DNA]</scope>
    <source>
        <strain evidence="2">cv. UVA1</strain>
    </source>
</reference>